<protein>
    <recommendedName>
        <fullName evidence="6">UDP-glycosyltransferases domain-containing protein</fullName>
    </recommendedName>
</protein>
<dbReference type="Pfam" id="PF00201">
    <property type="entry name" value="UDPGT"/>
    <property type="match status" value="1"/>
</dbReference>
<evidence type="ECO:0000313" key="4">
    <source>
        <dbReference type="EMBL" id="BAT95340.1"/>
    </source>
</evidence>
<dbReference type="InterPro" id="IPR002213">
    <property type="entry name" value="UDP_glucos_trans"/>
</dbReference>
<gene>
    <name evidence="4" type="primary">Vigan.08G204400</name>
    <name evidence="4" type="ORF">VIGAN_08204400</name>
</gene>
<name>A0A0S3SR83_PHAAN</name>
<proteinExistence type="predicted"/>
<evidence type="ECO:0000313" key="5">
    <source>
        <dbReference type="Proteomes" id="UP000291084"/>
    </source>
</evidence>
<dbReference type="SUPFAM" id="SSF53756">
    <property type="entry name" value="UDP-Glycosyltransferase/glycogen phosphorylase"/>
    <property type="match status" value="1"/>
</dbReference>
<dbReference type="EMBL" id="AP015041">
    <property type="protein sequence ID" value="BAT95340.1"/>
    <property type="molecule type" value="Genomic_DNA"/>
</dbReference>
<keyword evidence="3" id="KW-0732">Signal</keyword>
<evidence type="ECO:0000256" key="1">
    <source>
        <dbReference type="ARBA" id="ARBA00022676"/>
    </source>
</evidence>
<dbReference type="OrthoDB" id="1739857at2759"/>
<dbReference type="PANTHER" id="PTHR48046:SF6">
    <property type="entry name" value="GLYCOSYLTRANSFERASE"/>
    <property type="match status" value="1"/>
</dbReference>
<organism evidence="4 5">
    <name type="scientific">Vigna angularis var. angularis</name>
    <dbReference type="NCBI Taxonomy" id="157739"/>
    <lineage>
        <taxon>Eukaryota</taxon>
        <taxon>Viridiplantae</taxon>
        <taxon>Streptophyta</taxon>
        <taxon>Embryophyta</taxon>
        <taxon>Tracheophyta</taxon>
        <taxon>Spermatophyta</taxon>
        <taxon>Magnoliopsida</taxon>
        <taxon>eudicotyledons</taxon>
        <taxon>Gunneridae</taxon>
        <taxon>Pentapetalae</taxon>
        <taxon>rosids</taxon>
        <taxon>fabids</taxon>
        <taxon>Fabales</taxon>
        <taxon>Fabaceae</taxon>
        <taxon>Papilionoideae</taxon>
        <taxon>50 kb inversion clade</taxon>
        <taxon>NPAAA clade</taxon>
        <taxon>indigoferoid/millettioid clade</taxon>
        <taxon>Phaseoleae</taxon>
        <taxon>Vigna</taxon>
    </lineage>
</organism>
<reference evidence="4 5" key="1">
    <citation type="journal article" date="2015" name="Sci. Rep.">
        <title>The power of single molecule real-time sequencing technology in the de novo assembly of a eukaryotic genome.</title>
        <authorList>
            <person name="Sakai H."/>
            <person name="Naito K."/>
            <person name="Ogiso-Tanaka E."/>
            <person name="Takahashi Y."/>
            <person name="Iseki K."/>
            <person name="Muto C."/>
            <person name="Satou K."/>
            <person name="Teruya K."/>
            <person name="Shiroma A."/>
            <person name="Shimoji M."/>
            <person name="Hirano T."/>
            <person name="Itoh T."/>
            <person name="Kaga A."/>
            <person name="Tomooka N."/>
        </authorList>
    </citation>
    <scope>NUCLEOTIDE SEQUENCE [LARGE SCALE GENOMIC DNA]</scope>
    <source>
        <strain evidence="5">cv. Shumari</strain>
    </source>
</reference>
<evidence type="ECO:0000256" key="3">
    <source>
        <dbReference type="SAM" id="SignalP"/>
    </source>
</evidence>
<keyword evidence="2" id="KW-0808">Transferase</keyword>
<sequence length="141" mass="16146">MGIGHSFLFDWILLFVFLCGWMRNHCDWNSILESVVSGVPLVAWPLFAEQKMNAVFVSEGMKVAVRMAIGENGSVERGEIARVVKMMMEGEEEKELLHRMKQLKAVATTVGLRQPKILNWHFFFNCRTALNFVCIVHFALN</sequence>
<evidence type="ECO:0000256" key="2">
    <source>
        <dbReference type="ARBA" id="ARBA00022679"/>
    </source>
</evidence>
<dbReference type="AlphaFoldDB" id="A0A0S3SR83"/>
<feature type="signal peptide" evidence="3">
    <location>
        <begin position="1"/>
        <end position="26"/>
    </location>
</feature>
<feature type="chain" id="PRO_5006618420" description="UDP-glycosyltransferases domain-containing protein" evidence="3">
    <location>
        <begin position="27"/>
        <end position="141"/>
    </location>
</feature>
<dbReference type="Gene3D" id="3.40.50.2000">
    <property type="entry name" value="Glycogen Phosphorylase B"/>
    <property type="match status" value="1"/>
</dbReference>
<keyword evidence="1" id="KW-0328">Glycosyltransferase</keyword>
<accession>A0A0S3SR83</accession>
<keyword evidence="5" id="KW-1185">Reference proteome</keyword>
<evidence type="ECO:0008006" key="6">
    <source>
        <dbReference type="Google" id="ProtNLM"/>
    </source>
</evidence>
<dbReference type="Proteomes" id="UP000291084">
    <property type="component" value="Chromosome 8"/>
</dbReference>
<dbReference type="GO" id="GO:0008194">
    <property type="term" value="F:UDP-glycosyltransferase activity"/>
    <property type="evidence" value="ECO:0007669"/>
    <property type="project" value="InterPro"/>
</dbReference>
<dbReference type="PANTHER" id="PTHR48046">
    <property type="entry name" value="UDP-GLYCOSYLTRANSFERASE 72E1"/>
    <property type="match status" value="1"/>
</dbReference>